<sequence length="402" mass="45364">MGGRDVEKVILVRYSEIGLKGKNRSFFEKRLIDNIIKIAEAPRVNKRYGRLVIRLENKNENDILPKLNYVFGIQNVSVAYSVPHDFEQIKEISLELAREMFENGARTFKVETKKSFKKFPMGSYKISAEVGSYILKNIPGISVDVHNPEFKIGIEIKEVETFIFSNKISMSGGLPVGVAGKGLLLLSGGIDSPVAGWYMLKRGVDVNSITFLSPPYTSEKSVRKILDLAQKLSMYSPDIFKCWIVPFTEVQTYIKNNAPDEYSLILQRRSMMRIANKLARKIKAKALITGENLGQVASQTLTNLHSIEDASKLPVLRPLIGFDKIEIIDKAKEIGTYDISILPYIDSCVAFAPKRPATKSSLKEIEKIEQSLLELEELESIVYEKIEKYTFIHGMLQNKSEG</sequence>
<protein>
    <recommendedName>
        <fullName evidence="9">Probable tRNA sulfurtransferase</fullName>
        <ecNumber evidence="9">2.8.1.4</ecNumber>
    </recommendedName>
    <alternativeName>
        <fullName evidence="9">Sulfur carrier protein ThiS sulfurtransferase</fullName>
    </alternativeName>
    <alternativeName>
        <fullName evidence="9">Thiamine biosynthesis protein ThiI</fullName>
    </alternativeName>
    <alternativeName>
        <fullName evidence="9">tRNA 4-thiouridine synthase</fullName>
    </alternativeName>
</protein>
<feature type="binding site" evidence="9">
    <location>
        <position position="299"/>
    </location>
    <ligand>
        <name>ATP</name>
        <dbReference type="ChEBI" id="CHEBI:30616"/>
    </ligand>
</feature>
<keyword evidence="8 9" id="KW-0784">Thiamine biosynthesis</keyword>
<keyword evidence="3 9" id="KW-0820">tRNA-binding</keyword>
<dbReference type="Pfam" id="PF02568">
    <property type="entry name" value="ThiI"/>
    <property type="match status" value="1"/>
</dbReference>
<keyword evidence="12" id="KW-1185">Reference proteome</keyword>
<evidence type="ECO:0000256" key="6">
    <source>
        <dbReference type="ARBA" id="ARBA00022840"/>
    </source>
</evidence>
<keyword evidence="6 9" id="KW-0067">ATP-binding</keyword>
<gene>
    <name evidence="9 11" type="primary">thiI</name>
    <name evidence="11" type="ORF">JYK00_00120</name>
</gene>
<organism evidence="11 12">
    <name type="scientific">Thermosipho ferrireducens</name>
    <dbReference type="NCBI Taxonomy" id="2571116"/>
    <lineage>
        <taxon>Bacteria</taxon>
        <taxon>Thermotogati</taxon>
        <taxon>Thermotogota</taxon>
        <taxon>Thermotogae</taxon>
        <taxon>Thermotogales</taxon>
        <taxon>Fervidobacteriaceae</taxon>
        <taxon>Thermosipho</taxon>
    </lineage>
</organism>
<proteinExistence type="inferred from homology"/>
<comment type="pathway">
    <text evidence="9">Cofactor biosynthesis; thiamine diphosphate biosynthesis.</text>
</comment>
<dbReference type="EMBL" id="CP071446">
    <property type="protein sequence ID" value="QTA38850.1"/>
    <property type="molecule type" value="Genomic_DNA"/>
</dbReference>
<evidence type="ECO:0000256" key="9">
    <source>
        <dbReference type="HAMAP-Rule" id="MF_00021"/>
    </source>
</evidence>
<dbReference type="InterPro" id="IPR003720">
    <property type="entry name" value="tRNA_STrfase"/>
</dbReference>
<dbReference type="PROSITE" id="PS51165">
    <property type="entry name" value="THUMP"/>
    <property type="match status" value="1"/>
</dbReference>
<dbReference type="InterPro" id="IPR049961">
    <property type="entry name" value="ThiI_N"/>
</dbReference>
<evidence type="ECO:0000313" key="12">
    <source>
        <dbReference type="Proteomes" id="UP000671862"/>
    </source>
</evidence>
<keyword evidence="5 9" id="KW-0547">Nucleotide-binding</keyword>
<comment type="catalytic activity">
    <reaction evidence="9">
        <text>[ThiS sulfur-carrier protein]-C-terminal Gly-Gly-AMP + S-sulfanyl-L-cysteinyl-[cysteine desulfurase] + AH2 = [ThiS sulfur-carrier protein]-C-terminal-Gly-aminoethanethioate + L-cysteinyl-[cysteine desulfurase] + A + AMP + 2 H(+)</text>
        <dbReference type="Rhea" id="RHEA:43340"/>
        <dbReference type="Rhea" id="RHEA-COMP:12157"/>
        <dbReference type="Rhea" id="RHEA-COMP:12158"/>
        <dbReference type="Rhea" id="RHEA-COMP:12910"/>
        <dbReference type="Rhea" id="RHEA-COMP:19908"/>
        <dbReference type="ChEBI" id="CHEBI:13193"/>
        <dbReference type="ChEBI" id="CHEBI:15378"/>
        <dbReference type="ChEBI" id="CHEBI:17499"/>
        <dbReference type="ChEBI" id="CHEBI:29950"/>
        <dbReference type="ChEBI" id="CHEBI:61963"/>
        <dbReference type="ChEBI" id="CHEBI:90618"/>
        <dbReference type="ChEBI" id="CHEBI:232372"/>
        <dbReference type="ChEBI" id="CHEBI:456215"/>
    </reaction>
</comment>
<comment type="function">
    <text evidence="9">Catalyzes the ATP-dependent transfer of a sulfur to tRNA to produce 4-thiouridine in position 8 of tRNAs, which functions as a near-UV photosensor. Also catalyzes the transfer of sulfur to the sulfur carrier protein ThiS, forming ThiS-thiocarboxylate. This is a step in the synthesis of thiazole, in the thiamine biosynthesis pathway. The sulfur is donated as persulfide by IscS.</text>
</comment>
<evidence type="ECO:0000259" key="10">
    <source>
        <dbReference type="PROSITE" id="PS51165"/>
    </source>
</evidence>
<dbReference type="InterPro" id="IPR050102">
    <property type="entry name" value="tRNA_sulfurtransferase_ThiI"/>
</dbReference>
<evidence type="ECO:0000313" key="11">
    <source>
        <dbReference type="EMBL" id="QTA38850.1"/>
    </source>
</evidence>
<dbReference type="PANTHER" id="PTHR43209">
    <property type="entry name" value="TRNA SULFURTRANSFERASE"/>
    <property type="match status" value="1"/>
</dbReference>
<evidence type="ECO:0000256" key="8">
    <source>
        <dbReference type="ARBA" id="ARBA00022977"/>
    </source>
</evidence>
<feature type="binding site" evidence="9">
    <location>
        <begin position="185"/>
        <end position="186"/>
    </location>
    <ligand>
        <name>ATP</name>
        <dbReference type="ChEBI" id="CHEBI:30616"/>
    </ligand>
</feature>
<name>A0ABX7SBP4_9BACT</name>
<evidence type="ECO:0000256" key="7">
    <source>
        <dbReference type="ARBA" id="ARBA00022884"/>
    </source>
</evidence>
<comment type="catalytic activity">
    <reaction evidence="9">
        <text>[ThiI sulfur-carrier protein]-S-sulfanyl-L-cysteine + a uridine in tRNA + 2 reduced [2Fe-2S]-[ferredoxin] + ATP + H(+) = [ThiI sulfur-carrier protein]-L-cysteine + a 4-thiouridine in tRNA + 2 oxidized [2Fe-2S]-[ferredoxin] + AMP + diphosphate</text>
        <dbReference type="Rhea" id="RHEA:24176"/>
        <dbReference type="Rhea" id="RHEA-COMP:10000"/>
        <dbReference type="Rhea" id="RHEA-COMP:10001"/>
        <dbReference type="Rhea" id="RHEA-COMP:13337"/>
        <dbReference type="Rhea" id="RHEA-COMP:13338"/>
        <dbReference type="Rhea" id="RHEA-COMP:13339"/>
        <dbReference type="Rhea" id="RHEA-COMP:13340"/>
        <dbReference type="ChEBI" id="CHEBI:15378"/>
        <dbReference type="ChEBI" id="CHEBI:29950"/>
        <dbReference type="ChEBI" id="CHEBI:30616"/>
        <dbReference type="ChEBI" id="CHEBI:33019"/>
        <dbReference type="ChEBI" id="CHEBI:33737"/>
        <dbReference type="ChEBI" id="CHEBI:33738"/>
        <dbReference type="ChEBI" id="CHEBI:61963"/>
        <dbReference type="ChEBI" id="CHEBI:65315"/>
        <dbReference type="ChEBI" id="CHEBI:136798"/>
        <dbReference type="ChEBI" id="CHEBI:456215"/>
        <dbReference type="EC" id="2.8.1.4"/>
    </reaction>
</comment>
<dbReference type="InterPro" id="IPR054173">
    <property type="entry name" value="ThiI_fer"/>
</dbReference>
<keyword evidence="4 9" id="KW-0808">Transferase</keyword>
<dbReference type="Proteomes" id="UP000671862">
    <property type="component" value="Chromosome"/>
</dbReference>
<dbReference type="Pfam" id="PF02926">
    <property type="entry name" value="THUMP"/>
    <property type="match status" value="1"/>
</dbReference>
<evidence type="ECO:0000256" key="4">
    <source>
        <dbReference type="ARBA" id="ARBA00022679"/>
    </source>
</evidence>
<evidence type="ECO:0000256" key="5">
    <source>
        <dbReference type="ARBA" id="ARBA00022741"/>
    </source>
</evidence>
<dbReference type="CDD" id="cd11716">
    <property type="entry name" value="THUMP_ThiI"/>
    <property type="match status" value="1"/>
</dbReference>
<evidence type="ECO:0000256" key="1">
    <source>
        <dbReference type="ARBA" id="ARBA00004496"/>
    </source>
</evidence>
<evidence type="ECO:0000256" key="3">
    <source>
        <dbReference type="ARBA" id="ARBA00022555"/>
    </source>
</evidence>
<dbReference type="SUPFAM" id="SSF52402">
    <property type="entry name" value="Adenine nucleotide alpha hydrolases-like"/>
    <property type="match status" value="1"/>
</dbReference>
<dbReference type="SUPFAM" id="SSF143437">
    <property type="entry name" value="THUMP domain-like"/>
    <property type="match status" value="1"/>
</dbReference>
<dbReference type="Pfam" id="PF22025">
    <property type="entry name" value="ThiI_fer"/>
    <property type="match status" value="1"/>
</dbReference>
<dbReference type="NCBIfam" id="TIGR00342">
    <property type="entry name" value="tRNA uracil 4-sulfurtransferase ThiI"/>
    <property type="match status" value="1"/>
</dbReference>
<feature type="binding site" evidence="9">
    <location>
        <position position="268"/>
    </location>
    <ligand>
        <name>ATP</name>
        <dbReference type="ChEBI" id="CHEBI:30616"/>
    </ligand>
</feature>
<reference evidence="11 12" key="1">
    <citation type="submission" date="2021-03" db="EMBL/GenBank/DDBJ databases">
        <title>Thermosipho ferrireducens sp.nov., an anaerobic thermophilic iron-reducing bacterium isolated from a deep-sea hydrothermal sulfide deposits.</title>
        <authorList>
            <person name="Zeng X."/>
            <person name="Chen Y."/>
            <person name="Shao Z."/>
        </authorList>
    </citation>
    <scope>NUCLEOTIDE SEQUENCE [LARGE SCALE GENOMIC DNA]</scope>
    <source>
        <strain evidence="11 12">JL129W03</strain>
    </source>
</reference>
<dbReference type="InterPro" id="IPR004114">
    <property type="entry name" value="THUMP_dom"/>
</dbReference>
<comment type="similarity">
    <text evidence="9">Belongs to the ThiI family.</text>
</comment>
<dbReference type="PANTHER" id="PTHR43209:SF1">
    <property type="entry name" value="TRNA SULFURTRANSFERASE"/>
    <property type="match status" value="1"/>
</dbReference>
<evidence type="ECO:0000256" key="2">
    <source>
        <dbReference type="ARBA" id="ARBA00022490"/>
    </source>
</evidence>
<dbReference type="HAMAP" id="MF_00021">
    <property type="entry name" value="ThiI"/>
    <property type="match status" value="1"/>
</dbReference>
<dbReference type="Gene3D" id="3.40.50.620">
    <property type="entry name" value="HUPs"/>
    <property type="match status" value="1"/>
</dbReference>
<comment type="subcellular location">
    <subcellularLocation>
        <location evidence="1 9">Cytoplasm</location>
    </subcellularLocation>
</comment>
<dbReference type="InterPro" id="IPR049962">
    <property type="entry name" value="THUMP_ThiI"/>
</dbReference>
<dbReference type="InterPro" id="IPR020536">
    <property type="entry name" value="ThiI_AANH"/>
</dbReference>
<keyword evidence="7 9" id="KW-0694">RNA-binding</keyword>
<feature type="domain" description="THUMP" evidence="10">
    <location>
        <begin position="61"/>
        <end position="167"/>
    </location>
</feature>
<feature type="binding site" evidence="9">
    <location>
        <begin position="210"/>
        <end position="211"/>
    </location>
    <ligand>
        <name>ATP</name>
        <dbReference type="ChEBI" id="CHEBI:30616"/>
    </ligand>
</feature>
<feature type="binding site" evidence="9">
    <location>
        <position position="290"/>
    </location>
    <ligand>
        <name>ATP</name>
        <dbReference type="ChEBI" id="CHEBI:30616"/>
    </ligand>
</feature>
<accession>A0ABX7SBP4</accession>
<dbReference type="SMART" id="SM00981">
    <property type="entry name" value="THUMP"/>
    <property type="match status" value="1"/>
</dbReference>
<dbReference type="EC" id="2.8.1.4" evidence="9"/>
<keyword evidence="2 9" id="KW-0963">Cytoplasm</keyword>
<dbReference type="Gene3D" id="3.30.2130.30">
    <property type="match status" value="1"/>
</dbReference>
<dbReference type="CDD" id="cd01712">
    <property type="entry name" value="PPase_ThiI"/>
    <property type="match status" value="1"/>
</dbReference>
<dbReference type="InterPro" id="IPR014729">
    <property type="entry name" value="Rossmann-like_a/b/a_fold"/>
</dbReference>